<feature type="chain" id="PRO_5040822548" evidence="1">
    <location>
        <begin position="18"/>
        <end position="216"/>
    </location>
</feature>
<sequence>MVQIIQYLLGALAPVATLFSPTPTTKQSGPFILSLVSNHTDIDGSFLYACHTGAARNALCAPSKCDVRYILPSTFYFNTSRYFPMFYGEAEGYLTYNMKFYNDDQLISCPTTMSPETTEGYSHPEIFPSSNTTAGRFTFDKFDYLTRVETSTWPILEDFNLDPTNDFALIRYQKWSICTEYSPSSTYTYRTLVWYDGVGSPDVGNCHNVRVKRTFI</sequence>
<protein>
    <submittedName>
        <fullName evidence="2">Uncharacterized protein</fullName>
    </submittedName>
</protein>
<proteinExistence type="predicted"/>
<evidence type="ECO:0000313" key="2">
    <source>
        <dbReference type="EMBL" id="KAJ8064717.1"/>
    </source>
</evidence>
<reference evidence="2" key="1">
    <citation type="submission" date="2022-11" db="EMBL/GenBank/DDBJ databases">
        <title>Genome Resource of Sclerotinia nivalis Strain SnTB1, a Plant Pathogen Isolated from American Ginseng.</title>
        <authorList>
            <person name="Fan S."/>
        </authorList>
    </citation>
    <scope>NUCLEOTIDE SEQUENCE</scope>
    <source>
        <strain evidence="2">SnTB1</strain>
    </source>
</reference>
<feature type="signal peptide" evidence="1">
    <location>
        <begin position="1"/>
        <end position="17"/>
    </location>
</feature>
<dbReference type="Proteomes" id="UP001152300">
    <property type="component" value="Unassembled WGS sequence"/>
</dbReference>
<evidence type="ECO:0000313" key="3">
    <source>
        <dbReference type="Proteomes" id="UP001152300"/>
    </source>
</evidence>
<dbReference type="AlphaFoldDB" id="A0A9X0AL01"/>
<organism evidence="2 3">
    <name type="scientific">Sclerotinia nivalis</name>
    <dbReference type="NCBI Taxonomy" id="352851"/>
    <lineage>
        <taxon>Eukaryota</taxon>
        <taxon>Fungi</taxon>
        <taxon>Dikarya</taxon>
        <taxon>Ascomycota</taxon>
        <taxon>Pezizomycotina</taxon>
        <taxon>Leotiomycetes</taxon>
        <taxon>Helotiales</taxon>
        <taxon>Sclerotiniaceae</taxon>
        <taxon>Sclerotinia</taxon>
    </lineage>
</organism>
<name>A0A9X0AL01_9HELO</name>
<evidence type="ECO:0000256" key="1">
    <source>
        <dbReference type="SAM" id="SignalP"/>
    </source>
</evidence>
<keyword evidence="3" id="KW-1185">Reference proteome</keyword>
<dbReference type="OrthoDB" id="3515453at2759"/>
<gene>
    <name evidence="2" type="ORF">OCU04_007037</name>
</gene>
<accession>A0A9X0AL01</accession>
<keyword evidence="1" id="KW-0732">Signal</keyword>
<comment type="caution">
    <text evidence="2">The sequence shown here is derived from an EMBL/GenBank/DDBJ whole genome shotgun (WGS) entry which is preliminary data.</text>
</comment>
<dbReference type="EMBL" id="JAPEIS010000007">
    <property type="protein sequence ID" value="KAJ8064717.1"/>
    <property type="molecule type" value="Genomic_DNA"/>
</dbReference>